<dbReference type="Proteomes" id="UP001055811">
    <property type="component" value="Linkage Group LG03"/>
</dbReference>
<reference evidence="2" key="1">
    <citation type="journal article" date="2022" name="Mol. Ecol. Resour.">
        <title>The genomes of chicory, endive, great burdock and yacon provide insights into Asteraceae palaeo-polyploidization history and plant inulin production.</title>
        <authorList>
            <person name="Fan W."/>
            <person name="Wang S."/>
            <person name="Wang H."/>
            <person name="Wang A."/>
            <person name="Jiang F."/>
            <person name="Liu H."/>
            <person name="Zhao H."/>
            <person name="Xu D."/>
            <person name="Zhang Y."/>
        </authorList>
    </citation>
    <scope>NUCLEOTIDE SEQUENCE [LARGE SCALE GENOMIC DNA]</scope>
    <source>
        <strain evidence="2">cv. Punajuju</strain>
    </source>
</reference>
<sequence>MASLDMSLDDMIKSRRTSERGRGRARGRRGHGGQGGRPTATAVPLVTPVSTFNFLILSVCSLGYSLSPPIPPSFANQSSDHLQISNGIKAIPRDSASKNGRNLSTHRLLSSHGSISTHTIRCHNDFVIKDGIIVYDLGVGLTFKSQNLMNLGFLFISRFVCFLLILVLFGEKLSGIMVSRVELLDEVQLKAVCVISCFPVYVWSENVGSSASKDDNRKEDLMKLKYQENSEMAVQCVSDMVTNALIHIEDCLKYISELHDHAIFRFCAIPQIVYSI</sequence>
<protein>
    <submittedName>
        <fullName evidence="1">Uncharacterized protein</fullName>
    </submittedName>
</protein>
<accession>A0ACB9F0I1</accession>
<proteinExistence type="predicted"/>
<keyword evidence="2" id="KW-1185">Reference proteome</keyword>
<name>A0ACB9F0I1_CICIN</name>
<evidence type="ECO:0000313" key="2">
    <source>
        <dbReference type="Proteomes" id="UP001055811"/>
    </source>
</evidence>
<organism evidence="1 2">
    <name type="scientific">Cichorium intybus</name>
    <name type="common">Chicory</name>
    <dbReference type="NCBI Taxonomy" id="13427"/>
    <lineage>
        <taxon>Eukaryota</taxon>
        <taxon>Viridiplantae</taxon>
        <taxon>Streptophyta</taxon>
        <taxon>Embryophyta</taxon>
        <taxon>Tracheophyta</taxon>
        <taxon>Spermatophyta</taxon>
        <taxon>Magnoliopsida</taxon>
        <taxon>eudicotyledons</taxon>
        <taxon>Gunneridae</taxon>
        <taxon>Pentapetalae</taxon>
        <taxon>asterids</taxon>
        <taxon>campanulids</taxon>
        <taxon>Asterales</taxon>
        <taxon>Asteraceae</taxon>
        <taxon>Cichorioideae</taxon>
        <taxon>Cichorieae</taxon>
        <taxon>Cichoriinae</taxon>
        <taxon>Cichorium</taxon>
    </lineage>
</organism>
<gene>
    <name evidence="1" type="ORF">L2E82_14845</name>
</gene>
<evidence type="ECO:0000313" key="1">
    <source>
        <dbReference type="EMBL" id="KAI3764828.1"/>
    </source>
</evidence>
<dbReference type="EMBL" id="CM042011">
    <property type="protein sequence ID" value="KAI3764828.1"/>
    <property type="molecule type" value="Genomic_DNA"/>
</dbReference>
<comment type="caution">
    <text evidence="1">The sequence shown here is derived from an EMBL/GenBank/DDBJ whole genome shotgun (WGS) entry which is preliminary data.</text>
</comment>
<reference evidence="1 2" key="2">
    <citation type="journal article" date="2022" name="Mol. Ecol. Resour.">
        <title>The genomes of chicory, endive, great burdock and yacon provide insights into Asteraceae paleo-polyploidization history and plant inulin production.</title>
        <authorList>
            <person name="Fan W."/>
            <person name="Wang S."/>
            <person name="Wang H."/>
            <person name="Wang A."/>
            <person name="Jiang F."/>
            <person name="Liu H."/>
            <person name="Zhao H."/>
            <person name="Xu D."/>
            <person name="Zhang Y."/>
        </authorList>
    </citation>
    <scope>NUCLEOTIDE SEQUENCE [LARGE SCALE GENOMIC DNA]</scope>
    <source>
        <strain evidence="2">cv. Punajuju</strain>
        <tissue evidence="1">Leaves</tissue>
    </source>
</reference>